<keyword evidence="5 9" id="KW-0812">Transmembrane</keyword>
<reference evidence="11" key="2">
    <citation type="submission" date="2020-09" db="EMBL/GenBank/DDBJ databases">
        <authorList>
            <person name="Sun Q."/>
            <person name="Zhou Y."/>
        </authorList>
    </citation>
    <scope>NUCLEOTIDE SEQUENCE</scope>
    <source>
        <strain evidence="11">CGMCC 1.7086</strain>
    </source>
</reference>
<evidence type="ECO:0000313" key="12">
    <source>
        <dbReference type="Proteomes" id="UP000606935"/>
    </source>
</evidence>
<keyword evidence="3" id="KW-1003">Cell membrane</keyword>
<dbReference type="GO" id="GO:0055085">
    <property type="term" value="P:transmembrane transport"/>
    <property type="evidence" value="ECO:0007669"/>
    <property type="project" value="InterPro"/>
</dbReference>
<evidence type="ECO:0000256" key="5">
    <source>
        <dbReference type="ARBA" id="ARBA00022692"/>
    </source>
</evidence>
<feature type="transmembrane region" description="Helical" evidence="9">
    <location>
        <begin position="261"/>
        <end position="284"/>
    </location>
</feature>
<protein>
    <submittedName>
        <fullName evidence="11">Antimicrobial peptide ABC transporter permease SapC</fullName>
    </submittedName>
</protein>
<evidence type="ECO:0000256" key="9">
    <source>
        <dbReference type="RuleBase" id="RU363032"/>
    </source>
</evidence>
<feature type="transmembrane region" description="Helical" evidence="9">
    <location>
        <begin position="216"/>
        <end position="241"/>
    </location>
</feature>
<feature type="transmembrane region" description="Helical" evidence="9">
    <location>
        <begin position="97"/>
        <end position="122"/>
    </location>
</feature>
<gene>
    <name evidence="11" type="primary">sapC</name>
    <name evidence="11" type="ORF">GCM10010982_29760</name>
</gene>
<comment type="similarity">
    <text evidence="8">Belongs to the binding-protein-dependent transport system permease family. OppBC subfamily.</text>
</comment>
<accession>A0A918DKP4</accession>
<dbReference type="PANTHER" id="PTHR43386">
    <property type="entry name" value="OLIGOPEPTIDE TRANSPORT SYSTEM PERMEASE PROTEIN APPC"/>
    <property type="match status" value="1"/>
</dbReference>
<keyword evidence="7 9" id="KW-0472">Membrane</keyword>
<evidence type="ECO:0000313" key="11">
    <source>
        <dbReference type="EMBL" id="GGO72201.1"/>
    </source>
</evidence>
<dbReference type="CDD" id="cd06261">
    <property type="entry name" value="TM_PBP2"/>
    <property type="match status" value="1"/>
</dbReference>
<evidence type="ECO:0000256" key="8">
    <source>
        <dbReference type="ARBA" id="ARBA00024202"/>
    </source>
</evidence>
<dbReference type="InterPro" id="IPR050366">
    <property type="entry name" value="BP-dependent_transpt_permease"/>
</dbReference>
<sequence>MPKSSFYDEEFYPSPVRQTWNEFQRNHIALAGLWCLGFFVLLVLLGPWFLPFGPLAQNTEAILLPPAWDANGDVSHLFGTDGIGRDLLARVVHGCQITFGASFFLVLLAMLVGCSIGAYAGMSRGLRASIINHLLDAIMAIPTLLLAIIIVAILGTGLMNSMWAITLALIPQFIHHTRDMVGREYRKEYVTAARLDGASDARIFFHSILPNMIEMLVVQATMALSVAILDISALGFLNLGAQSPSPELGAMLSDALETAYVAPWSISLPGAAIFLMVLSINLVGDGLRTALKNRVNQ</sequence>
<dbReference type="InterPro" id="IPR000515">
    <property type="entry name" value="MetI-like"/>
</dbReference>
<dbReference type="EMBL" id="BMLS01000005">
    <property type="protein sequence ID" value="GGO72201.1"/>
    <property type="molecule type" value="Genomic_DNA"/>
</dbReference>
<evidence type="ECO:0000256" key="2">
    <source>
        <dbReference type="ARBA" id="ARBA00022448"/>
    </source>
</evidence>
<evidence type="ECO:0000256" key="6">
    <source>
        <dbReference type="ARBA" id="ARBA00022989"/>
    </source>
</evidence>
<comment type="subcellular location">
    <subcellularLocation>
        <location evidence="1">Cell inner membrane</location>
        <topology evidence="1">Multi-pass membrane protein</topology>
    </subcellularLocation>
    <subcellularLocation>
        <location evidence="9">Cell membrane</location>
        <topology evidence="9">Multi-pass membrane protein</topology>
    </subcellularLocation>
</comment>
<feature type="domain" description="ABC transmembrane type-1" evidence="10">
    <location>
        <begin position="99"/>
        <end position="284"/>
    </location>
</feature>
<dbReference type="Pfam" id="PF12911">
    <property type="entry name" value="OppC_N"/>
    <property type="match status" value="1"/>
</dbReference>
<dbReference type="Pfam" id="PF00528">
    <property type="entry name" value="BPD_transp_1"/>
    <property type="match status" value="1"/>
</dbReference>
<feature type="transmembrane region" description="Helical" evidence="9">
    <location>
        <begin position="28"/>
        <end position="50"/>
    </location>
</feature>
<dbReference type="GO" id="GO:0005886">
    <property type="term" value="C:plasma membrane"/>
    <property type="evidence" value="ECO:0007669"/>
    <property type="project" value="UniProtKB-SubCell"/>
</dbReference>
<dbReference type="InterPro" id="IPR025966">
    <property type="entry name" value="OppC_N"/>
</dbReference>
<keyword evidence="12" id="KW-1185">Reference proteome</keyword>
<evidence type="ECO:0000256" key="7">
    <source>
        <dbReference type="ARBA" id="ARBA00023136"/>
    </source>
</evidence>
<name>A0A918DKP4_9ALTE</name>
<dbReference type="InterPro" id="IPR035906">
    <property type="entry name" value="MetI-like_sf"/>
</dbReference>
<evidence type="ECO:0000256" key="4">
    <source>
        <dbReference type="ARBA" id="ARBA00022519"/>
    </source>
</evidence>
<evidence type="ECO:0000259" key="10">
    <source>
        <dbReference type="PROSITE" id="PS50928"/>
    </source>
</evidence>
<keyword evidence="4" id="KW-0997">Cell inner membrane</keyword>
<keyword evidence="6 9" id="KW-1133">Transmembrane helix</keyword>
<evidence type="ECO:0000256" key="1">
    <source>
        <dbReference type="ARBA" id="ARBA00004429"/>
    </source>
</evidence>
<feature type="transmembrane region" description="Helical" evidence="9">
    <location>
        <begin position="134"/>
        <end position="155"/>
    </location>
</feature>
<dbReference type="SUPFAM" id="SSF161098">
    <property type="entry name" value="MetI-like"/>
    <property type="match status" value="1"/>
</dbReference>
<reference evidence="11" key="1">
    <citation type="journal article" date="2014" name="Int. J. Syst. Evol. Microbiol.">
        <title>Complete genome sequence of Corynebacterium casei LMG S-19264T (=DSM 44701T), isolated from a smear-ripened cheese.</title>
        <authorList>
            <consortium name="US DOE Joint Genome Institute (JGI-PGF)"/>
            <person name="Walter F."/>
            <person name="Albersmeier A."/>
            <person name="Kalinowski J."/>
            <person name="Ruckert C."/>
        </authorList>
    </citation>
    <scope>NUCLEOTIDE SEQUENCE</scope>
    <source>
        <strain evidence="11">CGMCC 1.7086</strain>
    </source>
</reference>
<evidence type="ECO:0000256" key="3">
    <source>
        <dbReference type="ARBA" id="ARBA00022475"/>
    </source>
</evidence>
<dbReference type="AlphaFoldDB" id="A0A918DKP4"/>
<dbReference type="RefSeq" id="WP_188696865.1">
    <property type="nucleotide sequence ID" value="NZ_BMLS01000005.1"/>
</dbReference>
<dbReference type="Gene3D" id="1.10.3720.10">
    <property type="entry name" value="MetI-like"/>
    <property type="match status" value="1"/>
</dbReference>
<proteinExistence type="inferred from homology"/>
<dbReference type="PROSITE" id="PS50928">
    <property type="entry name" value="ABC_TM1"/>
    <property type="match status" value="1"/>
</dbReference>
<comment type="caution">
    <text evidence="11">The sequence shown here is derived from an EMBL/GenBank/DDBJ whole genome shotgun (WGS) entry which is preliminary data.</text>
</comment>
<organism evidence="11 12">
    <name type="scientific">Bowmanella pacifica</name>
    <dbReference type="NCBI Taxonomy" id="502051"/>
    <lineage>
        <taxon>Bacteria</taxon>
        <taxon>Pseudomonadati</taxon>
        <taxon>Pseudomonadota</taxon>
        <taxon>Gammaproteobacteria</taxon>
        <taxon>Alteromonadales</taxon>
        <taxon>Alteromonadaceae</taxon>
        <taxon>Bowmanella</taxon>
    </lineage>
</organism>
<keyword evidence="2 9" id="KW-0813">Transport</keyword>
<dbReference type="PANTHER" id="PTHR43386:SF5">
    <property type="entry name" value="PUTRESCINE EXPORT SYSTEM PERMEASE PROTEIN SAPC"/>
    <property type="match status" value="1"/>
</dbReference>
<dbReference type="Proteomes" id="UP000606935">
    <property type="component" value="Unassembled WGS sequence"/>
</dbReference>